<evidence type="ECO:0008006" key="4">
    <source>
        <dbReference type="Google" id="ProtNLM"/>
    </source>
</evidence>
<dbReference type="Pfam" id="PF14223">
    <property type="entry name" value="Retrotran_gag_2"/>
    <property type="match status" value="1"/>
</dbReference>
<gene>
    <name evidence="2" type="ORF">HUJ06_012439</name>
</gene>
<evidence type="ECO:0000313" key="2">
    <source>
        <dbReference type="EMBL" id="DAD33588.1"/>
    </source>
</evidence>
<name>A0A822YWI8_NELNU</name>
<dbReference type="AlphaFoldDB" id="A0A822YWI8"/>
<feature type="region of interest" description="Disordered" evidence="1">
    <location>
        <begin position="56"/>
        <end position="105"/>
    </location>
</feature>
<organism evidence="2 3">
    <name type="scientific">Nelumbo nucifera</name>
    <name type="common">Sacred lotus</name>
    <dbReference type="NCBI Taxonomy" id="4432"/>
    <lineage>
        <taxon>Eukaryota</taxon>
        <taxon>Viridiplantae</taxon>
        <taxon>Streptophyta</taxon>
        <taxon>Embryophyta</taxon>
        <taxon>Tracheophyta</taxon>
        <taxon>Spermatophyta</taxon>
        <taxon>Magnoliopsida</taxon>
        <taxon>Proteales</taxon>
        <taxon>Nelumbonaceae</taxon>
        <taxon>Nelumbo</taxon>
    </lineage>
</organism>
<dbReference type="Proteomes" id="UP000607653">
    <property type="component" value="Unassembled WGS sequence"/>
</dbReference>
<feature type="compositionally biased region" description="Polar residues" evidence="1">
    <location>
        <begin position="68"/>
        <end position="78"/>
    </location>
</feature>
<accession>A0A822YWI8</accession>
<reference evidence="2 3" key="1">
    <citation type="journal article" date="2020" name="Mol. Biol. Evol.">
        <title>Distinct Expression and Methylation Patterns for Genes with Different Fates following a Single Whole-Genome Duplication in Flowering Plants.</title>
        <authorList>
            <person name="Shi T."/>
            <person name="Rahmani R.S."/>
            <person name="Gugger P.F."/>
            <person name="Wang M."/>
            <person name="Li H."/>
            <person name="Zhang Y."/>
            <person name="Li Z."/>
            <person name="Wang Q."/>
            <person name="Van de Peer Y."/>
            <person name="Marchal K."/>
            <person name="Chen J."/>
        </authorList>
    </citation>
    <scope>NUCLEOTIDE SEQUENCE [LARGE SCALE GENOMIC DNA]</scope>
    <source>
        <tissue evidence="2">Leaf</tissue>
    </source>
</reference>
<feature type="compositionally biased region" description="Basic and acidic residues" evidence="1">
    <location>
        <begin position="56"/>
        <end position="66"/>
    </location>
</feature>
<evidence type="ECO:0000313" key="3">
    <source>
        <dbReference type="Proteomes" id="UP000607653"/>
    </source>
</evidence>
<dbReference type="PANTHER" id="PTHR35317:SF27">
    <property type="entry name" value="RETROVIRUS-RELATED POL POLYPROTEIN FROM TRANSPOSON TNT 1-94"/>
    <property type="match status" value="1"/>
</dbReference>
<protein>
    <recommendedName>
        <fullName evidence="4">Retrovirus-related Pol polyprotein from transposon TNT 1-94</fullName>
    </recommendedName>
</protein>
<keyword evidence="3" id="KW-1185">Reference proteome</keyword>
<comment type="caution">
    <text evidence="2">The sequence shown here is derived from an EMBL/GenBank/DDBJ whole genome shotgun (WGS) entry which is preliminary data.</text>
</comment>
<proteinExistence type="predicted"/>
<sequence>MGVHGEKIEDITVVEKILHSMTPKFNYVVCSIEESKDLDKFSIDELQGSLLVHEKKVNQQEKEEQALKASTENHSTPSRADRGRGRGRGRGNHDRGNQQHQNVELICPMDMVTNFA</sequence>
<evidence type="ECO:0000256" key="1">
    <source>
        <dbReference type="SAM" id="MobiDB-lite"/>
    </source>
</evidence>
<dbReference type="EMBL" id="DUZY01000003">
    <property type="protein sequence ID" value="DAD33588.1"/>
    <property type="molecule type" value="Genomic_DNA"/>
</dbReference>
<dbReference type="PANTHER" id="PTHR35317">
    <property type="entry name" value="OS04G0629600 PROTEIN"/>
    <property type="match status" value="1"/>
</dbReference>